<evidence type="ECO:0000259" key="1">
    <source>
        <dbReference type="Pfam" id="PF22481"/>
    </source>
</evidence>
<evidence type="ECO:0000313" key="3">
    <source>
        <dbReference type="Proteomes" id="UP000199211"/>
    </source>
</evidence>
<sequence>MELLRNIYESSVSGPQGEVWFELFGKYIQFGVEEEATLEYVKACAEYLNALPEATIKDLCEASIRYCNGFLADIGEPLKSFDNYKSVLSLIYPSTLIIPEPEYGDEPVIWMELNCEWEQEHGMQWVVRNNEVLYVGGFNGTDPWAEISKSTPWNYA</sequence>
<dbReference type="RefSeq" id="WP_091641526.1">
    <property type="nucleotide sequence ID" value="NZ_DCAM01000034.1"/>
</dbReference>
<dbReference type="EMBL" id="FOTV01000003">
    <property type="protein sequence ID" value="SFL50778.1"/>
    <property type="molecule type" value="Genomic_DNA"/>
</dbReference>
<accession>A0ABY1FKK1</accession>
<dbReference type="InterPro" id="IPR054254">
    <property type="entry name" value="DUF6985"/>
</dbReference>
<dbReference type="Pfam" id="PF22481">
    <property type="entry name" value="DUF6985"/>
    <property type="match status" value="1"/>
</dbReference>
<name>A0ABY1FKK1_9GAMM</name>
<protein>
    <recommendedName>
        <fullName evidence="1">DUF6985 domain-containing protein</fullName>
    </recommendedName>
</protein>
<feature type="domain" description="DUF6985" evidence="1">
    <location>
        <begin position="19"/>
        <end position="140"/>
    </location>
</feature>
<proteinExistence type="predicted"/>
<organism evidence="2 3">
    <name type="scientific">Marinobacter salarius</name>
    <dbReference type="NCBI Taxonomy" id="1420917"/>
    <lineage>
        <taxon>Bacteria</taxon>
        <taxon>Pseudomonadati</taxon>
        <taxon>Pseudomonadota</taxon>
        <taxon>Gammaproteobacteria</taxon>
        <taxon>Pseudomonadales</taxon>
        <taxon>Marinobacteraceae</taxon>
        <taxon>Marinobacter</taxon>
    </lineage>
</organism>
<comment type="caution">
    <text evidence="2">The sequence shown here is derived from an EMBL/GenBank/DDBJ whole genome shotgun (WGS) entry which is preliminary data.</text>
</comment>
<dbReference type="Proteomes" id="UP000199211">
    <property type="component" value="Unassembled WGS sequence"/>
</dbReference>
<evidence type="ECO:0000313" key="2">
    <source>
        <dbReference type="EMBL" id="SFL50778.1"/>
    </source>
</evidence>
<reference evidence="2 3" key="1">
    <citation type="submission" date="2016-10" db="EMBL/GenBank/DDBJ databases">
        <authorList>
            <person name="Varghese N."/>
            <person name="Submissions S."/>
        </authorList>
    </citation>
    <scope>NUCLEOTIDE SEQUENCE [LARGE SCALE GENOMIC DNA]</scope>
    <source>
        <strain evidence="2 3">DSM 26291</strain>
    </source>
</reference>
<keyword evidence="3" id="KW-1185">Reference proteome</keyword>
<gene>
    <name evidence="2" type="ORF">SAMN04487868_10387</name>
</gene>